<dbReference type="AlphaFoldDB" id="A0A1X0J873"/>
<accession>A0A1X0J873</accession>
<dbReference type="RefSeq" id="WP_005121804.1">
    <property type="nucleotide sequence ID" value="NZ_MVII01000011.1"/>
</dbReference>
<evidence type="ECO:0000313" key="2">
    <source>
        <dbReference type="Proteomes" id="UP000192434"/>
    </source>
</evidence>
<reference evidence="1 2" key="1">
    <citation type="submission" date="2016-12" db="EMBL/GenBank/DDBJ databases">
        <title>The new phylogeny of genus Mycobacterium.</title>
        <authorList>
            <person name="Tortoli E."/>
            <person name="Trovato A."/>
            <person name="Cirillo D.M."/>
        </authorList>
    </citation>
    <scope>NUCLEOTIDE SEQUENCE [LARGE SCALE GENOMIC DNA]</scope>
    <source>
        <strain evidence="1 2">CCUG 66554</strain>
    </source>
</reference>
<evidence type="ECO:0000313" key="1">
    <source>
        <dbReference type="EMBL" id="ORB58448.1"/>
    </source>
</evidence>
<sequence>MWPRKRSRPAGGHEHDTAIDDADRKLAESQARSQAAAEVVARARRARTVLHHEVAKNGWTELFLASMQRGS</sequence>
<dbReference type="Pfam" id="PF24596">
    <property type="entry name" value="DUF7620"/>
    <property type="match status" value="1"/>
</dbReference>
<dbReference type="InterPro" id="IPR056037">
    <property type="entry name" value="DUF7620"/>
</dbReference>
<gene>
    <name evidence="1" type="ORF">BST43_10620</name>
</gene>
<dbReference type="Proteomes" id="UP000192434">
    <property type="component" value="Unassembled WGS sequence"/>
</dbReference>
<proteinExistence type="predicted"/>
<comment type="caution">
    <text evidence="1">The sequence shown here is derived from an EMBL/GenBank/DDBJ whole genome shotgun (WGS) entry which is preliminary data.</text>
</comment>
<dbReference type="EMBL" id="MVII01000011">
    <property type="protein sequence ID" value="ORB58448.1"/>
    <property type="molecule type" value="Genomic_DNA"/>
</dbReference>
<organism evidence="1 2">
    <name type="scientific">Mycobacteroides saopaulense</name>
    <dbReference type="NCBI Taxonomy" id="1578165"/>
    <lineage>
        <taxon>Bacteria</taxon>
        <taxon>Bacillati</taxon>
        <taxon>Actinomycetota</taxon>
        <taxon>Actinomycetes</taxon>
        <taxon>Mycobacteriales</taxon>
        <taxon>Mycobacteriaceae</taxon>
        <taxon>Mycobacteroides</taxon>
    </lineage>
</organism>
<protein>
    <submittedName>
        <fullName evidence="1">Uncharacterized protein</fullName>
    </submittedName>
</protein>
<name>A0A1X0J873_9MYCO</name>